<dbReference type="KEGG" id="gba:J421_2945"/>
<comment type="subcellular location">
    <subcellularLocation>
        <location evidence="6">Cytoplasm</location>
    </subcellularLocation>
</comment>
<dbReference type="HAMAP" id="MF_01894">
    <property type="entry name" value="Smc_prok"/>
    <property type="match status" value="1"/>
</dbReference>
<dbReference type="Gene3D" id="1.20.1060.20">
    <property type="match status" value="1"/>
</dbReference>
<keyword evidence="5 6" id="KW-0238">DNA-binding</keyword>
<name>W0RJ75_9BACT</name>
<feature type="coiled-coil region" evidence="6">
    <location>
        <begin position="648"/>
        <end position="892"/>
    </location>
</feature>
<evidence type="ECO:0000256" key="6">
    <source>
        <dbReference type="HAMAP-Rule" id="MF_01894"/>
    </source>
</evidence>
<evidence type="ECO:0000256" key="3">
    <source>
        <dbReference type="ARBA" id="ARBA00022840"/>
    </source>
</evidence>
<keyword evidence="4 6" id="KW-0175">Coiled coil</keyword>
<evidence type="ECO:0000256" key="1">
    <source>
        <dbReference type="ARBA" id="ARBA00022490"/>
    </source>
</evidence>
<feature type="compositionally biased region" description="Basic and acidic residues" evidence="7">
    <location>
        <begin position="261"/>
        <end position="273"/>
    </location>
</feature>
<keyword evidence="11" id="KW-1185">Reference proteome</keyword>
<accession>W0RJ75</accession>
<dbReference type="SUPFAM" id="SSF57997">
    <property type="entry name" value="Tropomyosin"/>
    <property type="match status" value="1"/>
</dbReference>
<dbReference type="Pfam" id="PF06470">
    <property type="entry name" value="SMC_hinge"/>
    <property type="match status" value="1"/>
</dbReference>
<reference evidence="10 11" key="1">
    <citation type="journal article" date="2014" name="Genome Announc.">
        <title>Genome Sequence and Methylome of Soil Bacterium Gemmatirosa kalamazoonensis KBS708T, a Member of the Rarely Cultivated Gemmatimonadetes Phylum.</title>
        <authorList>
            <person name="Debruyn J.M."/>
            <person name="Radosevich M."/>
            <person name="Wommack K.E."/>
            <person name="Polson S.W."/>
            <person name="Hauser L.J."/>
            <person name="Fawaz M.N."/>
            <person name="Korlach J."/>
            <person name="Tsai Y.C."/>
        </authorList>
    </citation>
    <scope>NUCLEOTIDE SEQUENCE [LARGE SCALE GENOMIC DNA]</scope>
    <source>
        <strain evidence="10 11">KBS708</strain>
    </source>
</reference>
<dbReference type="PATRIC" id="fig|861299.3.peg.2997"/>
<feature type="domain" description="RecF/RecN/SMC N-terminal" evidence="8">
    <location>
        <begin position="3"/>
        <end position="1142"/>
    </location>
</feature>
<protein>
    <recommendedName>
        <fullName evidence="6">Chromosome partition protein Smc</fullName>
    </recommendedName>
</protein>
<gene>
    <name evidence="6" type="primary">smc</name>
    <name evidence="10" type="ORF">J421_2945</name>
</gene>
<dbReference type="GO" id="GO:0005737">
    <property type="term" value="C:cytoplasm"/>
    <property type="evidence" value="ECO:0007669"/>
    <property type="project" value="UniProtKB-SubCell"/>
</dbReference>
<dbReference type="NCBIfam" id="TIGR02168">
    <property type="entry name" value="SMC_prok_B"/>
    <property type="match status" value="1"/>
</dbReference>
<dbReference type="InterPro" id="IPR003395">
    <property type="entry name" value="RecF/RecN/SMC_N"/>
</dbReference>
<dbReference type="InterPro" id="IPR024704">
    <property type="entry name" value="SMC"/>
</dbReference>
<feature type="region of interest" description="Disordered" evidence="7">
    <location>
        <begin position="1154"/>
        <end position="1179"/>
    </location>
</feature>
<feature type="region of interest" description="Disordered" evidence="7">
    <location>
        <begin position="309"/>
        <end position="340"/>
    </location>
</feature>
<keyword evidence="3 6" id="KW-0067">ATP-binding</keyword>
<proteinExistence type="inferred from homology"/>
<dbReference type="GO" id="GO:0005524">
    <property type="term" value="F:ATP binding"/>
    <property type="evidence" value="ECO:0007669"/>
    <property type="project" value="UniProtKB-UniRule"/>
</dbReference>
<evidence type="ECO:0000313" key="11">
    <source>
        <dbReference type="Proteomes" id="UP000019151"/>
    </source>
</evidence>
<evidence type="ECO:0000256" key="2">
    <source>
        <dbReference type="ARBA" id="ARBA00022741"/>
    </source>
</evidence>
<dbReference type="GO" id="GO:0005694">
    <property type="term" value="C:chromosome"/>
    <property type="evidence" value="ECO:0007669"/>
    <property type="project" value="InterPro"/>
</dbReference>
<feature type="domain" description="SMC hinge" evidence="9">
    <location>
        <begin position="524"/>
        <end position="594"/>
    </location>
</feature>
<dbReference type="GO" id="GO:0016887">
    <property type="term" value="F:ATP hydrolysis activity"/>
    <property type="evidence" value="ECO:0007669"/>
    <property type="project" value="InterPro"/>
</dbReference>
<dbReference type="GO" id="GO:0006260">
    <property type="term" value="P:DNA replication"/>
    <property type="evidence" value="ECO:0007669"/>
    <property type="project" value="UniProtKB-UniRule"/>
</dbReference>
<dbReference type="InParanoid" id="W0RJ75"/>
<organism evidence="10 11">
    <name type="scientific">Gemmatirosa kalamazoonensis</name>
    <dbReference type="NCBI Taxonomy" id="861299"/>
    <lineage>
        <taxon>Bacteria</taxon>
        <taxon>Pseudomonadati</taxon>
        <taxon>Gemmatimonadota</taxon>
        <taxon>Gemmatimonadia</taxon>
        <taxon>Gemmatimonadales</taxon>
        <taxon>Gemmatimonadaceae</taxon>
        <taxon>Gemmatirosa</taxon>
    </lineage>
</organism>
<dbReference type="InterPro" id="IPR010935">
    <property type="entry name" value="SMC_hinge"/>
</dbReference>
<evidence type="ECO:0000259" key="8">
    <source>
        <dbReference type="Pfam" id="PF02463"/>
    </source>
</evidence>
<feature type="region of interest" description="Disordered" evidence="7">
    <location>
        <begin position="257"/>
        <end position="285"/>
    </location>
</feature>
<comment type="function">
    <text evidence="6">Required for chromosome condensation and partitioning.</text>
</comment>
<feature type="binding site" evidence="6">
    <location>
        <begin position="32"/>
        <end position="39"/>
    </location>
    <ligand>
        <name>ATP</name>
        <dbReference type="ChEBI" id="CHEBI:30616"/>
    </ligand>
</feature>
<dbReference type="Proteomes" id="UP000019151">
    <property type="component" value="Chromosome"/>
</dbReference>
<sequence>MRLTKLELHGFKSFADHTNLVFDRGATAIVGPNGCGKSNVSDSIRWVLGEQRARMLRGGSMTEVIFQGSSARKPVNVAEVSLHFDNADGTLPVPFKEVVITRRLSRSGDSEYFLNRAPCRLRDIQDLVRGTGLGADSGVVIESKMIDALLSDRPDDRRELFEEAAGVGLYRDRRRSAERRLEETTVDLSRLDDLINEVGQQVRALARQRRRAERHAELTARRFNVELTLAGREMEEWRDELARLDARLAELQQANPQAEARLGEAEREREQAHQRRGSAEASRGELARIAAAQREDVLTLRGEIAVAEERHRNASSRRSRAEEERREGEALGERMQAERERAIDERRQTEEALRVAIEELAQRTALEEETRRVVASARQQLEQAERSARELREQARRLEIDREATSREQTEVRQRREALEADLAQLQDRHALASRELGEAAQAADAARAQAEEAQAALDEARQLVRQAREREAAARADVAKVDESRASLQGKVNGLEALERDRVGLAPAAARLLKERSRFGEAAILGPLSDFITADATTAALVERYLGATVHAVVVRDTDVADAVRDWHSAANLGPLLLLPADAIPPAPEGGLAEQVGAAEAAGTWVRALLGGVRTLGDGTAFVDARGAMLLPGQTGGPGPLRRRAEITELRAELERTDARRNEAVQQLEAARTAVSEADRAQVVAAEATTVAQQEARRADDLRAELERRRARAERELADAQQLDARLVRRDEELAERLAALDERARIAVEQADTREREAADARAQLAESEHALETAREERTVWQVEQAQAQARMQVAQDRERRLAQELTTAAQRLEALHRELSTLSEADSQLADQMGAWRMDLESREAALGDIEQRLADAEQEVASADEALTAAEHALDDVRRANAALAEELHTAALRHTQLAGRREALRERLEAEWRRPLDELLSSFEPLEDEATGLREEAEELRRQLEQLGVVNPLAIEEHEEEVRRFDFLSAQRDDLSQAKAALQQAIREIDTTARELFLATFAQVRENFRQIFMTLFGGGECDIRLEDPQRPLDCDIEIHASPRGKRTQRIHLLSSGERALVALSLLFGIFLTKPSPFCLLDEVDAPLDDQNIGRFVRMLNQFKSKTQFIIITHNPRTTTEAADAVYGVTMQEPGVSSLVSVRLRGQQVDADGKGDGAPRADAEESSEAVAASA</sequence>
<comment type="subunit">
    <text evidence="6">Homodimer.</text>
</comment>
<comment type="similarity">
    <text evidence="6">Belongs to the SMC family.</text>
</comment>
<dbReference type="PANTHER" id="PTHR43977">
    <property type="entry name" value="STRUCTURAL MAINTENANCE OF CHROMOSOMES PROTEIN 3"/>
    <property type="match status" value="1"/>
</dbReference>
<dbReference type="Gene3D" id="3.40.50.300">
    <property type="entry name" value="P-loop containing nucleotide triphosphate hydrolases"/>
    <property type="match status" value="2"/>
</dbReference>
<keyword evidence="1 6" id="KW-0963">Cytoplasm</keyword>
<dbReference type="InterPro" id="IPR011890">
    <property type="entry name" value="SMC_prok"/>
</dbReference>
<dbReference type="GO" id="GO:0007062">
    <property type="term" value="P:sister chromatid cohesion"/>
    <property type="evidence" value="ECO:0007669"/>
    <property type="project" value="InterPro"/>
</dbReference>
<dbReference type="InterPro" id="IPR036277">
    <property type="entry name" value="SMC_hinge_sf"/>
</dbReference>
<evidence type="ECO:0000256" key="5">
    <source>
        <dbReference type="ARBA" id="ARBA00023125"/>
    </source>
</evidence>
<feature type="compositionally biased region" description="Basic and acidic residues" evidence="7">
    <location>
        <begin position="319"/>
        <end position="340"/>
    </location>
</feature>
<feature type="coiled-coil region" evidence="6">
    <location>
        <begin position="929"/>
        <end position="1001"/>
    </location>
</feature>
<comment type="domain">
    <text evidence="6">Contains large globular domains required for ATP hydrolysis at each terminus and a third globular domain forming a flexible hinge near the middle of the molecule. These domains are separated by coiled-coil structures.</text>
</comment>
<dbReference type="AlphaFoldDB" id="W0RJ75"/>
<dbReference type="eggNOG" id="COG1196">
    <property type="taxonomic scope" value="Bacteria"/>
</dbReference>
<evidence type="ECO:0000256" key="7">
    <source>
        <dbReference type="SAM" id="MobiDB-lite"/>
    </source>
</evidence>
<dbReference type="SUPFAM" id="SSF52540">
    <property type="entry name" value="P-loop containing nucleoside triphosphate hydrolases"/>
    <property type="match status" value="1"/>
</dbReference>
<dbReference type="GO" id="GO:0030261">
    <property type="term" value="P:chromosome condensation"/>
    <property type="evidence" value="ECO:0007669"/>
    <property type="project" value="InterPro"/>
</dbReference>
<dbReference type="SUPFAM" id="SSF75553">
    <property type="entry name" value="Smc hinge domain"/>
    <property type="match status" value="1"/>
</dbReference>
<evidence type="ECO:0000256" key="4">
    <source>
        <dbReference type="ARBA" id="ARBA00023054"/>
    </source>
</evidence>
<dbReference type="GO" id="GO:0007059">
    <property type="term" value="P:chromosome segregation"/>
    <property type="evidence" value="ECO:0007669"/>
    <property type="project" value="UniProtKB-UniRule"/>
</dbReference>
<dbReference type="EMBL" id="CP007128">
    <property type="protein sequence ID" value="AHG90482.1"/>
    <property type="molecule type" value="Genomic_DNA"/>
</dbReference>
<dbReference type="InterPro" id="IPR027417">
    <property type="entry name" value="P-loop_NTPase"/>
</dbReference>
<feature type="compositionally biased region" description="Basic and acidic residues" evidence="7">
    <location>
        <begin position="1156"/>
        <end position="1168"/>
    </location>
</feature>
<evidence type="ECO:0000313" key="10">
    <source>
        <dbReference type="EMBL" id="AHG90482.1"/>
    </source>
</evidence>
<dbReference type="Pfam" id="PF02463">
    <property type="entry name" value="SMC_N"/>
    <property type="match status" value="1"/>
</dbReference>
<dbReference type="HOGENOM" id="CLU_001042_2_2_0"/>
<dbReference type="PIRSF" id="PIRSF005719">
    <property type="entry name" value="SMC"/>
    <property type="match status" value="1"/>
</dbReference>
<dbReference type="GO" id="GO:0003677">
    <property type="term" value="F:DNA binding"/>
    <property type="evidence" value="ECO:0007669"/>
    <property type="project" value="UniProtKB-UniRule"/>
</dbReference>
<dbReference type="FunCoup" id="W0RJ75">
    <property type="interactions" value="450"/>
</dbReference>
<keyword evidence="2 6" id="KW-0547">Nucleotide-binding</keyword>
<evidence type="ECO:0000259" key="9">
    <source>
        <dbReference type="Pfam" id="PF06470"/>
    </source>
</evidence>
<dbReference type="STRING" id="861299.J421_2945"/>